<dbReference type="EMBL" id="KY549659">
    <property type="protein sequence ID" value="AQT27904.1"/>
    <property type="molecule type" value="Genomic_DNA"/>
</dbReference>
<name>A0A2P0N9T9_9CAUD</name>
<feature type="transmembrane region" description="Helical" evidence="1">
    <location>
        <begin position="12"/>
        <end position="34"/>
    </location>
</feature>
<reference evidence="2 3" key="1">
    <citation type="submission" date="2017-01" db="EMBL/GenBank/DDBJ databases">
        <title>Isolation and characterization of Pectobacterium phages.</title>
        <authorList>
            <person name="Buttimer C.T.H."/>
            <person name="Lucid A."/>
            <person name="Coffey A."/>
        </authorList>
    </citation>
    <scope>NUCLEOTIDE SEQUENCE [LARGE SCALE GENOMIC DNA]</scope>
</reference>
<dbReference type="Proteomes" id="UP000241311">
    <property type="component" value="Segment"/>
</dbReference>
<keyword evidence="1" id="KW-0472">Membrane</keyword>
<evidence type="ECO:0000256" key="1">
    <source>
        <dbReference type="SAM" id="Phobius"/>
    </source>
</evidence>
<protein>
    <submittedName>
        <fullName evidence="2">Holin</fullName>
    </submittedName>
</protein>
<keyword evidence="1" id="KW-0812">Transmembrane</keyword>
<dbReference type="InterPro" id="IPR057700">
    <property type="entry name" value="DUF7940"/>
</dbReference>
<keyword evidence="1" id="KW-1133">Transmembrane helix</keyword>
<sequence>MKLRLVQNWRSAWKWYSVHIMIVIVALPEIWSYFPQEFKDSLPPGTLKYAMMFLGVSAILARMFSQEKPKNDEPDKDV</sequence>
<evidence type="ECO:0000313" key="2">
    <source>
        <dbReference type="EMBL" id="AQT27904.1"/>
    </source>
</evidence>
<keyword evidence="3" id="KW-1185">Reference proteome</keyword>
<gene>
    <name evidence="2" type="ORF">CB4_62</name>
</gene>
<evidence type="ECO:0000313" key="3">
    <source>
        <dbReference type="Proteomes" id="UP000241311"/>
    </source>
</evidence>
<accession>A0A2P0N9T9</accession>
<dbReference type="Pfam" id="PF25612">
    <property type="entry name" value="DUF7940"/>
    <property type="match status" value="1"/>
</dbReference>
<organism evidence="2 3">
    <name type="scientific">Pectobacterium phage vB_PatP_CB4</name>
    <dbReference type="NCBI Taxonomy" id="1958919"/>
    <lineage>
        <taxon>Viruses</taxon>
        <taxon>Duplodnaviria</taxon>
        <taxon>Heunggongvirae</taxon>
        <taxon>Uroviricota</taxon>
        <taxon>Caudoviricetes</taxon>
        <taxon>Schitoviridae</taxon>
        <taxon>Cbunavirus</taxon>
        <taxon>Cbunavirus CB4</taxon>
    </lineage>
</organism>
<feature type="transmembrane region" description="Helical" evidence="1">
    <location>
        <begin position="46"/>
        <end position="64"/>
    </location>
</feature>
<proteinExistence type="predicted"/>